<feature type="signal peptide" evidence="3">
    <location>
        <begin position="1"/>
        <end position="21"/>
    </location>
</feature>
<feature type="chain" id="PRO_5003048239" evidence="3">
    <location>
        <begin position="22"/>
        <end position="533"/>
    </location>
</feature>
<comment type="similarity">
    <text evidence="1">Belongs to the bacterial solute-binding protein 5 family.</text>
</comment>
<name>D3P9X7_DEFDS</name>
<organism evidence="5 6">
    <name type="scientific">Deferribacter desulfuricans (strain DSM 14783 / JCM 11476 / NBRC 101012 / SSM1)</name>
    <dbReference type="NCBI Taxonomy" id="639282"/>
    <lineage>
        <taxon>Bacteria</taxon>
        <taxon>Pseudomonadati</taxon>
        <taxon>Deferribacterota</taxon>
        <taxon>Deferribacteres</taxon>
        <taxon>Deferribacterales</taxon>
        <taxon>Deferribacteraceae</taxon>
        <taxon>Deferribacter</taxon>
    </lineage>
</organism>
<dbReference type="InterPro" id="IPR000914">
    <property type="entry name" value="SBP_5_dom"/>
</dbReference>
<dbReference type="PIRSF" id="PIRSF002741">
    <property type="entry name" value="MppA"/>
    <property type="match status" value="1"/>
</dbReference>
<sequence length="533" mass="60947">MRKLLLFVSVMLLLFSTLLFAAPRYGGTLVFGRGGDSVTMDPSHATDGETFYATTQIYDNLVQFKYGTTEIEPALAESWEVSKDGLEYTFHLRKGVKFHKTKYFNEDVEFTADDVIFSLKRQMDPNHPYHKVGGAFEYWQAMDMSNIVKDIVKVDKYTVKFILKKPEAPFIANLAMDFASILCKKYADKLLKEGHPEDIGRFPVGTGPFVFVKWIKDDRIIFKANKEYWAGRPYIDRLILKVIPNNSVRAAELKTGQIHIMDFPNPEEVADLEKNPNIKIVKQEGLNVGYLAMNTEKKPFDNPLVRKAIYYAINKKEIVKAVYAGFGVPAKNPIPPTMWSYNDDIKDYEYNPAKAKELLKKAGYPNGFETDIWAMPVPRPYMPNGRKVAEAIQADLAKVGIKAKIVSYDWGTYLQKTKYGEHSMALLGWTGDNGDPDNFLYVLLSSKAAVKPAQNIAFYKSKEFDKLVEEAKVITDKEKRAELYRKAQEVFHKDVPWVPIAHSIVVEPMRKNVMGFKLDPVGKRRFHKVWLEK</sequence>
<evidence type="ECO:0000313" key="6">
    <source>
        <dbReference type="Proteomes" id="UP000001520"/>
    </source>
</evidence>
<dbReference type="Proteomes" id="UP000001520">
    <property type="component" value="Chromosome"/>
</dbReference>
<dbReference type="EMBL" id="AP011529">
    <property type="protein sequence ID" value="BAI81517.1"/>
    <property type="molecule type" value="Genomic_DNA"/>
</dbReference>
<dbReference type="Gene3D" id="3.10.105.10">
    <property type="entry name" value="Dipeptide-binding Protein, Domain 3"/>
    <property type="match status" value="1"/>
</dbReference>
<dbReference type="RefSeq" id="WP_013008762.1">
    <property type="nucleotide sequence ID" value="NC_013939.1"/>
</dbReference>
<dbReference type="eggNOG" id="COG0747">
    <property type="taxonomic scope" value="Bacteria"/>
</dbReference>
<reference evidence="5 6" key="1">
    <citation type="journal article" date="2010" name="DNA Res.">
        <title>Bacterial lifestyle in a deep-sea hydrothermal vent chimney revealed by the genome sequence of the thermophilic bacterium Deferribacter desulfuricans SSM1.</title>
        <authorList>
            <person name="Takaki Y."/>
            <person name="Shimamura S."/>
            <person name="Nakagawa S."/>
            <person name="Fukuhara Y."/>
            <person name="Horikawa H."/>
            <person name="Ankai A."/>
            <person name="Harada T."/>
            <person name="Hosoyama A."/>
            <person name="Oguchi A."/>
            <person name="Fukui S."/>
            <person name="Fujita N."/>
            <person name="Takami H."/>
            <person name="Takai K."/>
        </authorList>
    </citation>
    <scope>NUCLEOTIDE SEQUENCE [LARGE SCALE GENOMIC DNA]</scope>
    <source>
        <strain evidence="6">DSM 14783 / JCM 11476 / NBRC 101012 / SSM1</strain>
    </source>
</reference>
<dbReference type="InterPro" id="IPR030678">
    <property type="entry name" value="Peptide/Ni-bd"/>
</dbReference>
<dbReference type="GO" id="GO:0015833">
    <property type="term" value="P:peptide transport"/>
    <property type="evidence" value="ECO:0007669"/>
    <property type="project" value="TreeGrafter"/>
</dbReference>
<dbReference type="InterPro" id="IPR023765">
    <property type="entry name" value="SBP_5_CS"/>
</dbReference>
<dbReference type="GO" id="GO:0043190">
    <property type="term" value="C:ATP-binding cassette (ABC) transporter complex"/>
    <property type="evidence" value="ECO:0007669"/>
    <property type="project" value="InterPro"/>
</dbReference>
<evidence type="ECO:0000256" key="1">
    <source>
        <dbReference type="ARBA" id="ARBA00005695"/>
    </source>
</evidence>
<dbReference type="PANTHER" id="PTHR30290">
    <property type="entry name" value="PERIPLASMIC BINDING COMPONENT OF ABC TRANSPORTER"/>
    <property type="match status" value="1"/>
</dbReference>
<dbReference type="GO" id="GO:1904680">
    <property type="term" value="F:peptide transmembrane transporter activity"/>
    <property type="evidence" value="ECO:0007669"/>
    <property type="project" value="TreeGrafter"/>
</dbReference>
<evidence type="ECO:0000256" key="2">
    <source>
        <dbReference type="ARBA" id="ARBA00022729"/>
    </source>
</evidence>
<dbReference type="InterPro" id="IPR039424">
    <property type="entry name" value="SBP_5"/>
</dbReference>
<dbReference type="HOGENOM" id="CLU_017028_7_0_0"/>
<dbReference type="FunFam" id="3.40.190.10:FF:000036">
    <property type="entry name" value="Dipeptide ABC transporter, substrate-binding protein"/>
    <property type="match status" value="1"/>
</dbReference>
<dbReference type="GO" id="GO:0030288">
    <property type="term" value="C:outer membrane-bounded periplasmic space"/>
    <property type="evidence" value="ECO:0007669"/>
    <property type="project" value="UniProtKB-ARBA"/>
</dbReference>
<evidence type="ECO:0000313" key="5">
    <source>
        <dbReference type="EMBL" id="BAI81517.1"/>
    </source>
</evidence>
<dbReference type="FunFam" id="3.10.105.10:FF:000002">
    <property type="entry name" value="Dipeptide ABC transporter, substrate-binding protein"/>
    <property type="match status" value="1"/>
</dbReference>
<keyword evidence="6" id="KW-1185">Reference proteome</keyword>
<proteinExistence type="inferred from homology"/>
<dbReference type="PROSITE" id="PS01040">
    <property type="entry name" value="SBP_BACTERIAL_5"/>
    <property type="match status" value="1"/>
</dbReference>
<dbReference type="PANTHER" id="PTHR30290:SF38">
    <property type="entry name" value="D,D-DIPEPTIDE-BINDING PERIPLASMIC PROTEIN DDPA-RELATED"/>
    <property type="match status" value="1"/>
</dbReference>
<dbReference type="CDD" id="cd08493">
    <property type="entry name" value="PBP2_DppA_like"/>
    <property type="match status" value="1"/>
</dbReference>
<evidence type="ECO:0000256" key="3">
    <source>
        <dbReference type="SAM" id="SignalP"/>
    </source>
</evidence>
<dbReference type="OrthoDB" id="9801912at2"/>
<accession>D3P9X7</accession>
<keyword evidence="2 3" id="KW-0732">Signal</keyword>
<dbReference type="Gene3D" id="3.90.76.10">
    <property type="entry name" value="Dipeptide-binding Protein, Domain 1"/>
    <property type="match status" value="1"/>
</dbReference>
<dbReference type="STRING" id="639282.DEFDS_2068"/>
<protein>
    <submittedName>
        <fullName evidence="5">Peptide/nickel ABC transporter, substrate-binding protein</fullName>
    </submittedName>
</protein>
<dbReference type="SUPFAM" id="SSF53850">
    <property type="entry name" value="Periplasmic binding protein-like II"/>
    <property type="match status" value="1"/>
</dbReference>
<gene>
    <name evidence="5" type="ordered locus">DEFDS_2068</name>
</gene>
<dbReference type="AlphaFoldDB" id="D3P9X7"/>
<dbReference type="Gene3D" id="3.40.190.10">
    <property type="entry name" value="Periplasmic binding protein-like II"/>
    <property type="match status" value="1"/>
</dbReference>
<evidence type="ECO:0000259" key="4">
    <source>
        <dbReference type="Pfam" id="PF00496"/>
    </source>
</evidence>
<dbReference type="Pfam" id="PF00496">
    <property type="entry name" value="SBP_bac_5"/>
    <property type="match status" value="1"/>
</dbReference>
<feature type="domain" description="Solute-binding protein family 5" evidence="4">
    <location>
        <begin position="70"/>
        <end position="448"/>
    </location>
</feature>
<dbReference type="KEGG" id="ddf:DEFDS_2068"/>